<dbReference type="EMBL" id="GBRH01264414">
    <property type="protein sequence ID" value="JAD33481.1"/>
    <property type="molecule type" value="Transcribed_RNA"/>
</dbReference>
<proteinExistence type="predicted"/>
<accession>A0A0A8Z3V5</accession>
<reference evidence="1" key="2">
    <citation type="journal article" date="2015" name="Data Brief">
        <title>Shoot transcriptome of the giant reed, Arundo donax.</title>
        <authorList>
            <person name="Barrero R.A."/>
            <person name="Guerrero F.D."/>
            <person name="Moolhuijzen P."/>
            <person name="Goolsby J.A."/>
            <person name="Tidwell J."/>
            <person name="Bellgard S.E."/>
            <person name="Bellgard M.I."/>
        </authorList>
    </citation>
    <scope>NUCLEOTIDE SEQUENCE</scope>
    <source>
        <tissue evidence="1">Shoot tissue taken approximately 20 cm above the soil surface</tissue>
    </source>
</reference>
<name>A0A0A8Z3V5_ARUDO</name>
<reference evidence="1" key="1">
    <citation type="submission" date="2014-09" db="EMBL/GenBank/DDBJ databases">
        <authorList>
            <person name="Magalhaes I.L.F."/>
            <person name="Oliveira U."/>
            <person name="Santos F.R."/>
            <person name="Vidigal T.H.D.A."/>
            <person name="Brescovit A.D."/>
            <person name="Santos A.J."/>
        </authorList>
    </citation>
    <scope>NUCLEOTIDE SEQUENCE</scope>
    <source>
        <tissue evidence="1">Shoot tissue taken approximately 20 cm above the soil surface</tissue>
    </source>
</reference>
<dbReference type="AlphaFoldDB" id="A0A0A8Z3V5"/>
<evidence type="ECO:0000313" key="1">
    <source>
        <dbReference type="EMBL" id="JAD33481.1"/>
    </source>
</evidence>
<sequence length="58" mass="5989">MAGMCSSMPAPTTGLTGQYCSGRTYLLGGCCTLVASSWTNIGILHDSSPISALLECFL</sequence>
<protein>
    <submittedName>
        <fullName evidence="1">Uncharacterized protein</fullName>
    </submittedName>
</protein>
<organism evidence="1">
    <name type="scientific">Arundo donax</name>
    <name type="common">Giant reed</name>
    <name type="synonym">Donax arundinaceus</name>
    <dbReference type="NCBI Taxonomy" id="35708"/>
    <lineage>
        <taxon>Eukaryota</taxon>
        <taxon>Viridiplantae</taxon>
        <taxon>Streptophyta</taxon>
        <taxon>Embryophyta</taxon>
        <taxon>Tracheophyta</taxon>
        <taxon>Spermatophyta</taxon>
        <taxon>Magnoliopsida</taxon>
        <taxon>Liliopsida</taxon>
        <taxon>Poales</taxon>
        <taxon>Poaceae</taxon>
        <taxon>PACMAD clade</taxon>
        <taxon>Arundinoideae</taxon>
        <taxon>Arundineae</taxon>
        <taxon>Arundo</taxon>
    </lineage>
</organism>